<reference evidence="3" key="1">
    <citation type="submission" date="2021-07" db="EMBL/GenBank/DDBJ databases">
        <authorList>
            <person name="Durling M."/>
        </authorList>
    </citation>
    <scope>NUCLEOTIDE SEQUENCE</scope>
</reference>
<dbReference type="Proteomes" id="UP000701801">
    <property type="component" value="Unassembled WGS sequence"/>
</dbReference>
<sequence length="340" mass="38999">MIASTKILELFFELPDAGAKLFTETTKIHHIFLGELPDSNFELAPPPSAGRIYPLFSSLPTELRLQIWKYCCFLPHDISIYRHFIKDGKWPREPGKPQYAKPWRHKFLGLKTVSSNPGILTSSRESREVATKIYQPLLEKSAWQPFVRYFNPAVDTVVVDFGREIMGDENDGQSMTFDLVAKLACGAAAKIQKLELMFTVWVHIWGKCQMPAASRDETSCFNVNGFTLNYLGGNDWALFGGLRWLSISYPSFTTGMLINEKEETEEIKEHLVRQFKQLKRKDPSLFRPCIKVEDITDYVAMDLGDTVQKQDDIERIAEPEELEELEELEESEWSGDSEDE</sequence>
<keyword evidence="4" id="KW-1185">Reference proteome</keyword>
<evidence type="ECO:0000313" key="3">
    <source>
        <dbReference type="EMBL" id="CAG8978677.1"/>
    </source>
</evidence>
<dbReference type="Pfam" id="PF20150">
    <property type="entry name" value="2EXR"/>
    <property type="match status" value="1"/>
</dbReference>
<dbReference type="PANTHER" id="PTHR35910">
    <property type="entry name" value="2EXR DOMAIN-CONTAINING PROTEIN"/>
    <property type="match status" value="1"/>
</dbReference>
<dbReference type="OrthoDB" id="3526070at2759"/>
<accession>A0A9N9Q8P6</accession>
<comment type="caution">
    <text evidence="3">The sequence shown here is derived from an EMBL/GenBank/DDBJ whole genome shotgun (WGS) entry which is preliminary data.</text>
</comment>
<dbReference type="AlphaFoldDB" id="A0A9N9Q8P6"/>
<gene>
    <name evidence="3" type="ORF">HYALB_00004659</name>
</gene>
<evidence type="ECO:0000256" key="1">
    <source>
        <dbReference type="SAM" id="MobiDB-lite"/>
    </source>
</evidence>
<feature type="region of interest" description="Disordered" evidence="1">
    <location>
        <begin position="317"/>
        <end position="340"/>
    </location>
</feature>
<dbReference type="PANTHER" id="PTHR35910:SF6">
    <property type="entry name" value="2EXR DOMAIN-CONTAINING PROTEIN"/>
    <property type="match status" value="1"/>
</dbReference>
<protein>
    <recommendedName>
        <fullName evidence="2">2EXR domain-containing protein</fullName>
    </recommendedName>
</protein>
<name>A0A9N9Q8P6_9HELO</name>
<proteinExistence type="predicted"/>
<feature type="domain" description="2EXR" evidence="2">
    <location>
        <begin position="53"/>
        <end position="157"/>
    </location>
</feature>
<evidence type="ECO:0000313" key="4">
    <source>
        <dbReference type="Proteomes" id="UP000701801"/>
    </source>
</evidence>
<feature type="compositionally biased region" description="Acidic residues" evidence="1">
    <location>
        <begin position="319"/>
        <end position="340"/>
    </location>
</feature>
<dbReference type="InterPro" id="IPR045518">
    <property type="entry name" value="2EXR"/>
</dbReference>
<organism evidence="3 4">
    <name type="scientific">Hymenoscyphus albidus</name>
    <dbReference type="NCBI Taxonomy" id="595503"/>
    <lineage>
        <taxon>Eukaryota</taxon>
        <taxon>Fungi</taxon>
        <taxon>Dikarya</taxon>
        <taxon>Ascomycota</taxon>
        <taxon>Pezizomycotina</taxon>
        <taxon>Leotiomycetes</taxon>
        <taxon>Helotiales</taxon>
        <taxon>Helotiaceae</taxon>
        <taxon>Hymenoscyphus</taxon>
    </lineage>
</organism>
<evidence type="ECO:0000259" key="2">
    <source>
        <dbReference type="Pfam" id="PF20150"/>
    </source>
</evidence>
<dbReference type="EMBL" id="CAJVRM010000273">
    <property type="protein sequence ID" value="CAG8978677.1"/>
    <property type="molecule type" value="Genomic_DNA"/>
</dbReference>